<organism evidence="3 4">
    <name type="scientific">Paragonimus skrjabini miyazakii</name>
    <dbReference type="NCBI Taxonomy" id="59628"/>
    <lineage>
        <taxon>Eukaryota</taxon>
        <taxon>Metazoa</taxon>
        <taxon>Spiralia</taxon>
        <taxon>Lophotrochozoa</taxon>
        <taxon>Platyhelminthes</taxon>
        <taxon>Trematoda</taxon>
        <taxon>Digenea</taxon>
        <taxon>Plagiorchiida</taxon>
        <taxon>Troglotremata</taxon>
        <taxon>Troglotrematidae</taxon>
        <taxon>Paragonimus</taxon>
    </lineage>
</organism>
<dbReference type="SUPFAM" id="SSF55797">
    <property type="entry name" value="PR-1-like"/>
    <property type="match status" value="1"/>
</dbReference>
<dbReference type="Pfam" id="PF00188">
    <property type="entry name" value="CAP"/>
    <property type="match status" value="1"/>
</dbReference>
<feature type="signal peptide" evidence="1">
    <location>
        <begin position="1"/>
        <end position="21"/>
    </location>
</feature>
<dbReference type="Proteomes" id="UP000822476">
    <property type="component" value="Unassembled WGS sequence"/>
</dbReference>
<dbReference type="InterPro" id="IPR035940">
    <property type="entry name" value="CAP_sf"/>
</dbReference>
<dbReference type="OrthoDB" id="414826at2759"/>
<evidence type="ECO:0000259" key="2">
    <source>
        <dbReference type="Pfam" id="PF00188"/>
    </source>
</evidence>
<comment type="caution">
    <text evidence="3">The sequence shown here is derived from an EMBL/GenBank/DDBJ whole genome shotgun (WGS) entry which is preliminary data.</text>
</comment>
<evidence type="ECO:0000313" key="4">
    <source>
        <dbReference type="Proteomes" id="UP000822476"/>
    </source>
</evidence>
<keyword evidence="4" id="KW-1185">Reference proteome</keyword>
<feature type="domain" description="SCP" evidence="2">
    <location>
        <begin position="41"/>
        <end position="98"/>
    </location>
</feature>
<evidence type="ECO:0000256" key="1">
    <source>
        <dbReference type="SAM" id="SignalP"/>
    </source>
</evidence>
<feature type="chain" id="PRO_5035873389" description="SCP domain-containing protein" evidence="1">
    <location>
        <begin position="22"/>
        <end position="107"/>
    </location>
</feature>
<reference evidence="3" key="1">
    <citation type="submission" date="2019-07" db="EMBL/GenBank/DDBJ databases">
        <title>Annotation for the trematode Paragonimus miyazaki's.</title>
        <authorList>
            <person name="Choi Y.-J."/>
        </authorList>
    </citation>
    <scope>NUCLEOTIDE SEQUENCE</scope>
    <source>
        <strain evidence="3">Japan</strain>
    </source>
</reference>
<dbReference type="InterPro" id="IPR014044">
    <property type="entry name" value="CAP_dom"/>
</dbReference>
<dbReference type="CDD" id="cd05380">
    <property type="entry name" value="CAP_euk"/>
    <property type="match status" value="1"/>
</dbReference>
<dbReference type="EMBL" id="JTDE01014913">
    <property type="protein sequence ID" value="KAF7233967.1"/>
    <property type="molecule type" value="Genomic_DNA"/>
</dbReference>
<name>A0A8S9YHK7_9TREM</name>
<accession>A0A8S9YHK7</accession>
<dbReference type="AlphaFoldDB" id="A0A8S9YHK7"/>
<dbReference type="Gene3D" id="3.40.33.10">
    <property type="entry name" value="CAP"/>
    <property type="match status" value="1"/>
</dbReference>
<sequence length="107" mass="12098">MRTVCAIVVLQTLHLIGFSEGQSQTENGVINRKIFNTRMLKIHNYFRRAVTKGVVKPCAKPMPDLTWNPVLASASQKWAEGCVYDHDDNRGDNVGENLSYSFDRKAK</sequence>
<proteinExistence type="predicted"/>
<protein>
    <recommendedName>
        <fullName evidence="2">SCP domain-containing protein</fullName>
    </recommendedName>
</protein>
<gene>
    <name evidence="3" type="ORF">EG68_12119</name>
</gene>
<evidence type="ECO:0000313" key="3">
    <source>
        <dbReference type="EMBL" id="KAF7233967.1"/>
    </source>
</evidence>
<keyword evidence="1" id="KW-0732">Signal</keyword>